<dbReference type="Pfam" id="PF00787">
    <property type="entry name" value="PX"/>
    <property type="match status" value="1"/>
</dbReference>
<name>A0A067C0W0_SAPPC</name>
<dbReference type="KEGG" id="spar:SPRG_14334"/>
<keyword evidence="4" id="KW-1185">Reference proteome</keyword>
<dbReference type="EMBL" id="KK583312">
    <property type="protein sequence ID" value="KDO20462.1"/>
    <property type="molecule type" value="Genomic_DNA"/>
</dbReference>
<proteinExistence type="predicted"/>
<dbReference type="SUPFAM" id="SSF64268">
    <property type="entry name" value="PX domain"/>
    <property type="match status" value="1"/>
</dbReference>
<dbReference type="OMA" id="FHEFFGQ"/>
<accession>A0A067C0W0</accession>
<keyword evidence="1" id="KW-0812">Transmembrane</keyword>
<dbReference type="OrthoDB" id="430293at2759"/>
<dbReference type="RefSeq" id="XP_012208852.1">
    <property type="nucleotide sequence ID" value="XM_012353462.1"/>
</dbReference>
<protein>
    <recommendedName>
        <fullName evidence="2">PX domain-containing protein</fullName>
    </recommendedName>
</protein>
<organism evidence="3 4">
    <name type="scientific">Saprolegnia parasitica (strain CBS 223.65)</name>
    <dbReference type="NCBI Taxonomy" id="695850"/>
    <lineage>
        <taxon>Eukaryota</taxon>
        <taxon>Sar</taxon>
        <taxon>Stramenopiles</taxon>
        <taxon>Oomycota</taxon>
        <taxon>Saprolegniomycetes</taxon>
        <taxon>Saprolegniales</taxon>
        <taxon>Saprolegniaceae</taxon>
        <taxon>Saprolegnia</taxon>
    </lineage>
</organism>
<feature type="transmembrane region" description="Helical" evidence="1">
    <location>
        <begin position="155"/>
        <end position="179"/>
    </location>
</feature>
<dbReference type="InterPro" id="IPR001683">
    <property type="entry name" value="PX_dom"/>
</dbReference>
<dbReference type="Proteomes" id="UP000030745">
    <property type="component" value="Unassembled WGS sequence"/>
</dbReference>
<dbReference type="Gene3D" id="3.30.1520.10">
    <property type="entry name" value="Phox-like domain"/>
    <property type="match status" value="1"/>
</dbReference>
<dbReference type="GeneID" id="24136143"/>
<evidence type="ECO:0000313" key="3">
    <source>
        <dbReference type="EMBL" id="KDO20462.1"/>
    </source>
</evidence>
<evidence type="ECO:0000256" key="1">
    <source>
        <dbReference type="SAM" id="Phobius"/>
    </source>
</evidence>
<keyword evidence="1" id="KW-1133">Transmembrane helix</keyword>
<keyword evidence="1" id="KW-0472">Membrane</keyword>
<reference evidence="3 4" key="1">
    <citation type="journal article" date="2013" name="PLoS Genet.">
        <title>Distinctive expansion of potential virulence genes in the genome of the oomycete fish pathogen Saprolegnia parasitica.</title>
        <authorList>
            <person name="Jiang R.H."/>
            <person name="de Bruijn I."/>
            <person name="Haas B.J."/>
            <person name="Belmonte R."/>
            <person name="Lobach L."/>
            <person name="Christie J."/>
            <person name="van den Ackerveken G."/>
            <person name="Bottin A."/>
            <person name="Bulone V."/>
            <person name="Diaz-Moreno S.M."/>
            <person name="Dumas B."/>
            <person name="Fan L."/>
            <person name="Gaulin E."/>
            <person name="Govers F."/>
            <person name="Grenville-Briggs L.J."/>
            <person name="Horner N.R."/>
            <person name="Levin J.Z."/>
            <person name="Mammella M."/>
            <person name="Meijer H.J."/>
            <person name="Morris P."/>
            <person name="Nusbaum C."/>
            <person name="Oome S."/>
            <person name="Phillips A.J."/>
            <person name="van Rooyen D."/>
            <person name="Rzeszutek E."/>
            <person name="Saraiva M."/>
            <person name="Secombes C.J."/>
            <person name="Seidl M.F."/>
            <person name="Snel B."/>
            <person name="Stassen J.H."/>
            <person name="Sykes S."/>
            <person name="Tripathy S."/>
            <person name="van den Berg H."/>
            <person name="Vega-Arreguin J.C."/>
            <person name="Wawra S."/>
            <person name="Young S.K."/>
            <person name="Zeng Q."/>
            <person name="Dieguez-Uribeondo J."/>
            <person name="Russ C."/>
            <person name="Tyler B.M."/>
            <person name="van West P."/>
        </authorList>
    </citation>
    <scope>NUCLEOTIDE SEQUENCE [LARGE SCALE GENOMIC DNA]</scope>
    <source>
        <strain evidence="3 4">CBS 223.65</strain>
    </source>
</reference>
<sequence>MTTVESNGHEWVVPIRYSRFHEFFGQLVKMDRHAAALPFPQKVLFTPSNATRMRQLHDFMQQLATALPTLSDDGLRLVHDLLDVDANTIVEQPHEPELEEDTVVPLVVQPDAMNQVPSIDDVLAVKPIVAKPLKKKAKKPTKTKVESPPAVRAVALTYTVMLSPVMIFVTVVQSLFWVASALLPAPKVKAAA</sequence>
<evidence type="ECO:0000313" key="4">
    <source>
        <dbReference type="Proteomes" id="UP000030745"/>
    </source>
</evidence>
<gene>
    <name evidence="3" type="ORF">SPRG_14334</name>
</gene>
<dbReference type="AlphaFoldDB" id="A0A067C0W0"/>
<feature type="domain" description="PX" evidence="2">
    <location>
        <begin position="6"/>
        <end position="73"/>
    </location>
</feature>
<dbReference type="InterPro" id="IPR036871">
    <property type="entry name" value="PX_dom_sf"/>
</dbReference>
<dbReference type="GO" id="GO:0035091">
    <property type="term" value="F:phosphatidylinositol binding"/>
    <property type="evidence" value="ECO:0007669"/>
    <property type="project" value="InterPro"/>
</dbReference>
<dbReference type="CDD" id="cd06093">
    <property type="entry name" value="PX_domain"/>
    <property type="match status" value="1"/>
</dbReference>
<dbReference type="VEuPathDB" id="FungiDB:SPRG_14334"/>
<evidence type="ECO:0000259" key="2">
    <source>
        <dbReference type="Pfam" id="PF00787"/>
    </source>
</evidence>